<dbReference type="InterPro" id="IPR023192">
    <property type="entry name" value="TGS-like_dom_sf"/>
</dbReference>
<dbReference type="HAMAP" id="MF_00944">
    <property type="entry name" value="YchF_OLA1_ATPase"/>
    <property type="match status" value="1"/>
</dbReference>
<evidence type="ECO:0000256" key="1">
    <source>
        <dbReference type="ARBA" id="ARBA00022741"/>
    </source>
</evidence>
<dbReference type="OrthoDB" id="424823at2759"/>
<dbReference type="SUPFAM" id="SSF81271">
    <property type="entry name" value="TGS-like"/>
    <property type="match status" value="1"/>
</dbReference>
<dbReference type="InterPro" id="IPR004095">
    <property type="entry name" value="TGS"/>
</dbReference>
<dbReference type="Pfam" id="PF06071">
    <property type="entry name" value="YchF-GTPase_C"/>
    <property type="match status" value="1"/>
</dbReference>
<dbReference type="Gene3D" id="1.10.150.300">
    <property type="entry name" value="TGS-like domain"/>
    <property type="match status" value="1"/>
</dbReference>
<dbReference type="GO" id="GO:0043023">
    <property type="term" value="F:ribosomal large subunit binding"/>
    <property type="evidence" value="ECO:0007669"/>
    <property type="project" value="UniProtKB-UniRule"/>
</dbReference>
<dbReference type="GO" id="GO:0005737">
    <property type="term" value="C:cytoplasm"/>
    <property type="evidence" value="ECO:0007669"/>
    <property type="project" value="UniProtKB-SubCell"/>
</dbReference>
<dbReference type="GO" id="GO:0016887">
    <property type="term" value="F:ATP hydrolysis activity"/>
    <property type="evidence" value="ECO:0007669"/>
    <property type="project" value="UniProtKB-UniRule"/>
</dbReference>
<proteinExistence type="inferred from homology"/>
<dbReference type="InterPro" id="IPR012675">
    <property type="entry name" value="Beta-grasp_dom_sf"/>
</dbReference>
<dbReference type="Gene3D" id="3.40.50.300">
    <property type="entry name" value="P-loop containing nucleotide triphosphate hydrolases"/>
    <property type="match status" value="1"/>
</dbReference>
<accession>A0A0V0QDS5</accession>
<dbReference type="AlphaFoldDB" id="A0A0V0QDS5"/>
<dbReference type="Gene3D" id="3.10.20.30">
    <property type="match status" value="1"/>
</dbReference>
<comment type="subcellular location">
    <subcellularLocation>
        <location evidence="3">Cytoplasm</location>
    </subcellularLocation>
</comment>
<evidence type="ECO:0000259" key="4">
    <source>
        <dbReference type="PROSITE" id="PS51710"/>
    </source>
</evidence>
<evidence type="ECO:0000313" key="6">
    <source>
        <dbReference type="EMBL" id="KRX00293.1"/>
    </source>
</evidence>
<dbReference type="PANTHER" id="PTHR23305">
    <property type="entry name" value="OBG GTPASE FAMILY"/>
    <property type="match status" value="1"/>
</dbReference>
<dbReference type="SUPFAM" id="SSF52540">
    <property type="entry name" value="P-loop containing nucleoside triphosphate hydrolases"/>
    <property type="match status" value="1"/>
</dbReference>
<dbReference type="PROSITE" id="PS51710">
    <property type="entry name" value="G_OBG"/>
    <property type="match status" value="1"/>
</dbReference>
<protein>
    <recommendedName>
        <fullName evidence="3">Obg-like ATPase 1</fullName>
    </recommendedName>
</protein>
<dbReference type="InParanoid" id="A0A0V0QDS5"/>
<dbReference type="PRINTS" id="PR00326">
    <property type="entry name" value="GTP1OBG"/>
</dbReference>
<reference evidence="6 7" key="1">
    <citation type="journal article" date="2015" name="Sci. Rep.">
        <title>Genome of the facultative scuticociliatosis pathogen Pseudocohnilembus persalinus provides insight into its virulence through horizontal gene transfer.</title>
        <authorList>
            <person name="Xiong J."/>
            <person name="Wang G."/>
            <person name="Cheng J."/>
            <person name="Tian M."/>
            <person name="Pan X."/>
            <person name="Warren A."/>
            <person name="Jiang C."/>
            <person name="Yuan D."/>
            <person name="Miao W."/>
        </authorList>
    </citation>
    <scope>NUCLEOTIDE SEQUENCE [LARGE SCALE GENOMIC DNA]</scope>
    <source>
        <strain evidence="6">36N120E</strain>
    </source>
</reference>
<evidence type="ECO:0000256" key="2">
    <source>
        <dbReference type="ARBA" id="ARBA00022840"/>
    </source>
</evidence>
<comment type="caution">
    <text evidence="6">The sequence shown here is derived from an EMBL/GenBank/DDBJ whole genome shotgun (WGS) entry which is preliminary data.</text>
</comment>
<keyword evidence="1 3" id="KW-0547">Nucleotide-binding</keyword>
<dbReference type="EMBL" id="LDAU01000194">
    <property type="protein sequence ID" value="KRX00293.1"/>
    <property type="molecule type" value="Genomic_DNA"/>
</dbReference>
<dbReference type="Pfam" id="PF01926">
    <property type="entry name" value="MMR_HSR1"/>
    <property type="match status" value="1"/>
</dbReference>
<comment type="function">
    <text evidence="3">Hydrolyzes ATP, and can also hydrolyze GTP with lower efficiency. Has lower affinity for GTP.</text>
</comment>
<dbReference type="Proteomes" id="UP000054937">
    <property type="component" value="Unassembled WGS sequence"/>
</dbReference>
<comment type="subunit">
    <text evidence="3">Monomer.</text>
</comment>
<dbReference type="InterPro" id="IPR031167">
    <property type="entry name" value="G_OBG"/>
</dbReference>
<dbReference type="PANTHER" id="PTHR23305:SF11">
    <property type="entry name" value="OBG-LIKE ATPASE 1"/>
    <property type="match status" value="1"/>
</dbReference>
<dbReference type="PROSITE" id="PS51880">
    <property type="entry name" value="TGS"/>
    <property type="match status" value="1"/>
</dbReference>
<keyword evidence="3" id="KW-0963">Cytoplasm</keyword>
<dbReference type="InterPro" id="IPR012676">
    <property type="entry name" value="TGS-like"/>
</dbReference>
<dbReference type="NCBIfam" id="TIGR00092">
    <property type="entry name" value="redox-regulated ATPase YchF"/>
    <property type="match status" value="1"/>
</dbReference>
<dbReference type="InterPro" id="IPR027417">
    <property type="entry name" value="P-loop_NTPase"/>
</dbReference>
<evidence type="ECO:0000256" key="3">
    <source>
        <dbReference type="HAMAP-Rule" id="MF_03167"/>
    </source>
</evidence>
<feature type="binding site" evidence="3">
    <location>
        <begin position="31"/>
        <end position="36"/>
    </location>
    <ligand>
        <name>ATP</name>
        <dbReference type="ChEBI" id="CHEBI:30616"/>
    </ligand>
</feature>
<name>A0A0V0QDS5_PSEPJ</name>
<feature type="binding site" evidence="3">
    <location>
        <position position="232"/>
    </location>
    <ligand>
        <name>ATP</name>
        <dbReference type="ChEBI" id="CHEBI:30616"/>
    </ligand>
</feature>
<feature type="domain" description="OBG-type G" evidence="4">
    <location>
        <begin position="22"/>
        <end position="283"/>
    </location>
</feature>
<dbReference type="InterPro" id="IPR004396">
    <property type="entry name" value="ATPase_YchF/OLA1"/>
</dbReference>
<keyword evidence="2 3" id="KW-0067">ATP-binding</keyword>
<dbReference type="PIRSF" id="PIRSF006641">
    <property type="entry name" value="CHP00092"/>
    <property type="match status" value="1"/>
</dbReference>
<evidence type="ECO:0000313" key="7">
    <source>
        <dbReference type="Proteomes" id="UP000054937"/>
    </source>
</evidence>
<dbReference type="CDD" id="cd01900">
    <property type="entry name" value="YchF"/>
    <property type="match status" value="1"/>
</dbReference>
<dbReference type="InterPro" id="IPR013029">
    <property type="entry name" value="YchF_C"/>
</dbReference>
<dbReference type="CDD" id="cd04867">
    <property type="entry name" value="TGS_YchF_OLA1"/>
    <property type="match status" value="1"/>
</dbReference>
<dbReference type="InterPro" id="IPR006073">
    <property type="entry name" value="GTP-bd"/>
</dbReference>
<dbReference type="FunFam" id="3.10.20.30:FF:000001">
    <property type="entry name" value="Ribosome-binding ATPase YchF"/>
    <property type="match status" value="1"/>
</dbReference>
<keyword evidence="3" id="KW-0378">Hydrolase</keyword>
<sequence length="396" mass="44837">MPPKKQPVEEKAKVLGKPGNTLKMGIVGLPNVGKSTTFNLLSKQIIAEAANYPFCTIESNLAQVPVPDERFDKLCEIYKPKSKVKAILRILDIAGLVRGASNGEGLGNAFLSHIRESDGIFQVVRAFEDPEVTHSENDVNPIRDMEIIRDELLLKDIDICEKRIDDLKKKSARPGPDQKQQKEDLVVLEKVYKLMKEDNKWVKLGEWSNKEIETLNREMFLTAKSIIYLVNLSSDDYLKKKNKWLPKIAQWVKENLPGQIIPYSANFEQELFDKQSAKGDDAKNMDYGEGSMLPKIIKQGYKLLNLFYYFTAGADEVRAWTVRQGSKAPQAAGVIHTDFERGFIAADVMNYDDLIKYGSESQVKAEGKYHVQGKNYEVQDGDIIHFKFNVSKSGKK</sequence>
<dbReference type="FunCoup" id="A0A0V0QDS5">
    <property type="interactions" value="370"/>
</dbReference>
<organism evidence="6 7">
    <name type="scientific">Pseudocohnilembus persalinus</name>
    <name type="common">Ciliate</name>
    <dbReference type="NCBI Taxonomy" id="266149"/>
    <lineage>
        <taxon>Eukaryota</taxon>
        <taxon>Sar</taxon>
        <taxon>Alveolata</taxon>
        <taxon>Ciliophora</taxon>
        <taxon>Intramacronucleata</taxon>
        <taxon>Oligohymenophorea</taxon>
        <taxon>Scuticociliatia</taxon>
        <taxon>Philasterida</taxon>
        <taxon>Pseudocohnilembidae</taxon>
        <taxon>Pseudocohnilembus</taxon>
    </lineage>
</organism>
<evidence type="ECO:0000259" key="5">
    <source>
        <dbReference type="PROSITE" id="PS51880"/>
    </source>
</evidence>
<keyword evidence="7" id="KW-1185">Reference proteome</keyword>
<dbReference type="GO" id="GO:0005525">
    <property type="term" value="F:GTP binding"/>
    <property type="evidence" value="ECO:0007669"/>
    <property type="project" value="InterPro"/>
</dbReference>
<dbReference type="OMA" id="VLRCFDN"/>
<comment type="similarity">
    <text evidence="3">Belongs to the TRAFAC class OBG-HflX-like GTPase superfamily. OBG GTPase family. YchF/OLA1 subfamily.</text>
</comment>
<dbReference type="InterPro" id="IPR041706">
    <property type="entry name" value="YchF_N"/>
</dbReference>
<dbReference type="GO" id="GO:0005524">
    <property type="term" value="F:ATP binding"/>
    <property type="evidence" value="ECO:0007669"/>
    <property type="project" value="UniProtKB-UniRule"/>
</dbReference>
<gene>
    <name evidence="6" type="ORF">PPERSA_10792</name>
</gene>
<dbReference type="FunFam" id="1.10.150.300:FF:000001">
    <property type="entry name" value="Ribosome-binding ATPase YchF"/>
    <property type="match status" value="1"/>
</dbReference>
<feature type="domain" description="TGS" evidence="5">
    <location>
        <begin position="305"/>
        <end position="388"/>
    </location>
</feature>